<dbReference type="EMBL" id="CP036425">
    <property type="protein sequence ID" value="QDU34428.1"/>
    <property type="molecule type" value="Genomic_DNA"/>
</dbReference>
<accession>A0A517YW29</accession>
<dbReference type="Proteomes" id="UP000317369">
    <property type="component" value="Chromosome"/>
</dbReference>
<evidence type="ECO:0000313" key="1">
    <source>
        <dbReference type="EMBL" id="QDU34428.1"/>
    </source>
</evidence>
<gene>
    <name evidence="1" type="ORF">KS4_24980</name>
</gene>
<sequence length="102" mass="12020">MFYRVKAKLKTEKAAEFLDRLRDGTISEQKLDGQEIVDSMHRAVMNDDEVMWSEKCFCPTPLKHERETVLDFYFDDLTTETLQGYEDYEGDSFMEYLVSVAK</sequence>
<evidence type="ECO:0000313" key="2">
    <source>
        <dbReference type="Proteomes" id="UP000317369"/>
    </source>
</evidence>
<keyword evidence="2" id="KW-1185">Reference proteome</keyword>
<dbReference type="AlphaFoldDB" id="A0A517YW29"/>
<dbReference type="RefSeq" id="WP_145078230.1">
    <property type="nucleotide sequence ID" value="NZ_CP036425.1"/>
</dbReference>
<proteinExistence type="predicted"/>
<name>A0A517YW29_9BACT</name>
<reference evidence="1 2" key="1">
    <citation type="submission" date="2019-02" db="EMBL/GenBank/DDBJ databases">
        <title>Deep-cultivation of Planctomycetes and their phenomic and genomic characterization uncovers novel biology.</title>
        <authorList>
            <person name="Wiegand S."/>
            <person name="Jogler M."/>
            <person name="Boedeker C."/>
            <person name="Pinto D."/>
            <person name="Vollmers J."/>
            <person name="Rivas-Marin E."/>
            <person name="Kohn T."/>
            <person name="Peeters S.H."/>
            <person name="Heuer A."/>
            <person name="Rast P."/>
            <person name="Oberbeckmann S."/>
            <person name="Bunk B."/>
            <person name="Jeske O."/>
            <person name="Meyerdierks A."/>
            <person name="Storesund J.E."/>
            <person name="Kallscheuer N."/>
            <person name="Luecker S."/>
            <person name="Lage O.M."/>
            <person name="Pohl T."/>
            <person name="Merkel B.J."/>
            <person name="Hornburger P."/>
            <person name="Mueller R.-W."/>
            <person name="Bruemmer F."/>
            <person name="Labrenz M."/>
            <person name="Spormann A.M."/>
            <person name="Op den Camp H."/>
            <person name="Overmann J."/>
            <person name="Amann R."/>
            <person name="Jetten M.S.M."/>
            <person name="Mascher T."/>
            <person name="Medema M.H."/>
            <person name="Devos D.P."/>
            <person name="Kaster A.-K."/>
            <person name="Ovreas L."/>
            <person name="Rohde M."/>
            <person name="Galperin M.Y."/>
            <person name="Jogler C."/>
        </authorList>
    </citation>
    <scope>NUCLEOTIDE SEQUENCE [LARGE SCALE GENOMIC DNA]</scope>
    <source>
        <strain evidence="1 2">KS4</strain>
    </source>
</reference>
<dbReference type="KEGG" id="pcor:KS4_24980"/>
<protein>
    <submittedName>
        <fullName evidence="1">Uncharacterized protein</fullName>
    </submittedName>
</protein>
<dbReference type="OrthoDB" id="34483at2"/>
<organism evidence="1 2">
    <name type="scientific">Poriferisphaera corsica</name>
    <dbReference type="NCBI Taxonomy" id="2528020"/>
    <lineage>
        <taxon>Bacteria</taxon>
        <taxon>Pseudomonadati</taxon>
        <taxon>Planctomycetota</taxon>
        <taxon>Phycisphaerae</taxon>
        <taxon>Phycisphaerales</taxon>
        <taxon>Phycisphaeraceae</taxon>
        <taxon>Poriferisphaera</taxon>
    </lineage>
</organism>